<sequence>MTISILNASAQTNPSAPEAVVNTVAPALQSSNERRELFLFISVYLTGFERVELEGTGRVDEYFSTICQESDAENLNFFFAEVVSIQLQAQGNEDQLLALIASNLMPNSSYQALAKNMIYMWYTGQWAPTVNNSNANLQQVRNVSANAYIQGLMWTAAQTHPPGAKQPGYGSWAHMPLQD</sequence>
<protein>
    <recommendedName>
        <fullName evidence="3">Sorbitol dehydrogenase</fullName>
    </recommendedName>
</protein>
<evidence type="ECO:0000313" key="1">
    <source>
        <dbReference type="EMBL" id="MFC0350842.1"/>
    </source>
</evidence>
<proteinExistence type="predicted"/>
<dbReference type="EMBL" id="JBHLXJ010000015">
    <property type="protein sequence ID" value="MFC0350842.1"/>
    <property type="molecule type" value="Genomic_DNA"/>
</dbReference>
<accession>A0ABV6IG85</accession>
<evidence type="ECO:0008006" key="3">
    <source>
        <dbReference type="Google" id="ProtNLM"/>
    </source>
</evidence>
<dbReference type="RefSeq" id="WP_390213384.1">
    <property type="nucleotide sequence ID" value="NZ_JBHLXJ010000015.1"/>
</dbReference>
<evidence type="ECO:0000313" key="2">
    <source>
        <dbReference type="Proteomes" id="UP001589844"/>
    </source>
</evidence>
<dbReference type="Proteomes" id="UP001589844">
    <property type="component" value="Unassembled WGS sequence"/>
</dbReference>
<keyword evidence="2" id="KW-1185">Reference proteome</keyword>
<gene>
    <name evidence="1" type="ORF">ACFFJH_13570</name>
</gene>
<name>A0ABV6IG85_9BURK</name>
<organism evidence="1 2">
    <name type="scientific">Undibacterium danionis</name>
    <dbReference type="NCBI Taxonomy" id="1812100"/>
    <lineage>
        <taxon>Bacteria</taxon>
        <taxon>Pseudomonadati</taxon>
        <taxon>Pseudomonadota</taxon>
        <taxon>Betaproteobacteria</taxon>
        <taxon>Burkholderiales</taxon>
        <taxon>Oxalobacteraceae</taxon>
        <taxon>Undibacterium</taxon>
    </lineage>
</organism>
<comment type="caution">
    <text evidence="1">The sequence shown here is derived from an EMBL/GenBank/DDBJ whole genome shotgun (WGS) entry which is preliminary data.</text>
</comment>
<reference evidence="1 2" key="1">
    <citation type="submission" date="2024-09" db="EMBL/GenBank/DDBJ databases">
        <authorList>
            <person name="Sun Q."/>
            <person name="Mori K."/>
        </authorList>
    </citation>
    <scope>NUCLEOTIDE SEQUENCE [LARGE SCALE GENOMIC DNA]</scope>
    <source>
        <strain evidence="1 2">CCM 8677</strain>
    </source>
</reference>